<accession>A0A6S7DFS4</accession>
<organism evidence="1 2">
    <name type="scientific">Paraburkholderia ultramafica</name>
    <dbReference type="NCBI Taxonomy" id="1544867"/>
    <lineage>
        <taxon>Bacteria</taxon>
        <taxon>Pseudomonadati</taxon>
        <taxon>Pseudomonadota</taxon>
        <taxon>Betaproteobacteria</taxon>
        <taxon>Burkholderiales</taxon>
        <taxon>Burkholderiaceae</taxon>
        <taxon>Paraburkholderia</taxon>
    </lineage>
</organism>
<evidence type="ECO:0000313" key="2">
    <source>
        <dbReference type="Proteomes" id="UP000494365"/>
    </source>
</evidence>
<evidence type="ECO:0000313" key="1">
    <source>
        <dbReference type="EMBL" id="CAB3804234.1"/>
    </source>
</evidence>
<name>A0A6S7DFS4_9BURK</name>
<proteinExistence type="predicted"/>
<dbReference type="EMBL" id="CADIKK010000038">
    <property type="protein sequence ID" value="CAB3804234.1"/>
    <property type="molecule type" value="Genomic_DNA"/>
</dbReference>
<dbReference type="RefSeq" id="WP_175152961.1">
    <property type="nucleotide sequence ID" value="NZ_CADIKK010000038.1"/>
</dbReference>
<dbReference type="Proteomes" id="UP000494365">
    <property type="component" value="Unassembled WGS sequence"/>
</dbReference>
<protein>
    <submittedName>
        <fullName evidence="1">Uncharacterized protein</fullName>
    </submittedName>
</protein>
<keyword evidence="2" id="KW-1185">Reference proteome</keyword>
<gene>
    <name evidence="1" type="ORF">LMG28614_05986</name>
</gene>
<dbReference type="AlphaFoldDB" id="A0A6S7DFS4"/>
<reference evidence="1 2" key="1">
    <citation type="submission" date="2020-04" db="EMBL/GenBank/DDBJ databases">
        <authorList>
            <person name="De Canck E."/>
        </authorList>
    </citation>
    <scope>NUCLEOTIDE SEQUENCE [LARGE SCALE GENOMIC DNA]</scope>
    <source>
        <strain evidence="1 2">LMG 28614</strain>
    </source>
</reference>
<sequence>MLGSVEVGESVMPVLALLEIAAHPRSLGSKSLKLQFGIDALRYEGELWRTDRRGWHDGELSEGETPDDPDYVGYVSLVPYVANEHVSEDTQFRLGSISIEGRRVRNADGSVRIALWIGSKVNEDSDQLRAGVPV</sequence>